<dbReference type="PANTHER" id="PTHR42850:SF2">
    <property type="entry name" value="BLL5683 PROTEIN"/>
    <property type="match status" value="1"/>
</dbReference>
<dbReference type="SUPFAM" id="SSF56300">
    <property type="entry name" value="Metallo-dependent phosphatases"/>
    <property type="match status" value="1"/>
</dbReference>
<evidence type="ECO:0000313" key="3">
    <source>
        <dbReference type="EMBL" id="EHN13070.1"/>
    </source>
</evidence>
<dbReference type="Pfam" id="PF12850">
    <property type="entry name" value="Metallophos_2"/>
    <property type="match status" value="1"/>
</dbReference>
<proteinExistence type="inferred from homology"/>
<dbReference type="GO" id="GO:0016791">
    <property type="term" value="F:phosphatase activity"/>
    <property type="evidence" value="ECO:0007669"/>
    <property type="project" value="TreeGrafter"/>
</dbReference>
<reference evidence="3 4" key="1">
    <citation type="journal article" date="2013" name="Biodegradation">
        <title>Quantitative proteomic analysis of ibuprofen-degrading Patulibacter sp. strain I11.</title>
        <authorList>
            <person name="Almeida B."/>
            <person name="Kjeldal H."/>
            <person name="Lolas I."/>
            <person name="Knudsen A.D."/>
            <person name="Carvalho G."/>
            <person name="Nielsen K.L."/>
            <person name="Barreto Crespo M.T."/>
            <person name="Stensballe A."/>
            <person name="Nielsen J.L."/>
        </authorList>
    </citation>
    <scope>NUCLEOTIDE SEQUENCE [LARGE SCALE GENOMIC DNA]</scope>
    <source>
        <strain evidence="3 4">I11</strain>
    </source>
</reference>
<dbReference type="GO" id="GO:0005737">
    <property type="term" value="C:cytoplasm"/>
    <property type="evidence" value="ECO:0007669"/>
    <property type="project" value="TreeGrafter"/>
</dbReference>
<dbReference type="EMBL" id="AGUD01000003">
    <property type="protein sequence ID" value="EHN13070.1"/>
    <property type="molecule type" value="Genomic_DNA"/>
</dbReference>
<evidence type="ECO:0000313" key="4">
    <source>
        <dbReference type="Proteomes" id="UP000005143"/>
    </source>
</evidence>
<dbReference type="InterPro" id="IPR029052">
    <property type="entry name" value="Metallo-depent_PP-like"/>
</dbReference>
<dbReference type="Proteomes" id="UP000005143">
    <property type="component" value="Unassembled WGS sequence"/>
</dbReference>
<dbReference type="RefSeq" id="WP_007569648.1">
    <property type="nucleotide sequence ID" value="NZ_AGUD01000003.1"/>
</dbReference>
<dbReference type="Gene3D" id="3.60.21.10">
    <property type="match status" value="1"/>
</dbReference>
<accession>H0DZW6</accession>
<evidence type="ECO:0000256" key="1">
    <source>
        <dbReference type="ARBA" id="ARBA00008950"/>
    </source>
</evidence>
<comment type="caution">
    <text evidence="3">The sequence shown here is derived from an EMBL/GenBank/DDBJ whole genome shotgun (WGS) entry which is preliminary data.</text>
</comment>
<evidence type="ECO:0000259" key="2">
    <source>
        <dbReference type="Pfam" id="PF12850"/>
    </source>
</evidence>
<dbReference type="InterPro" id="IPR050126">
    <property type="entry name" value="Ap4A_hydrolase"/>
</dbReference>
<comment type="similarity">
    <text evidence="1">Belongs to the metallophosphoesterase superfamily. YfcE family.</text>
</comment>
<keyword evidence="4" id="KW-1185">Reference proteome</keyword>
<name>H0DZW6_9ACTN</name>
<organism evidence="3 4">
    <name type="scientific">Patulibacter medicamentivorans</name>
    <dbReference type="NCBI Taxonomy" id="1097667"/>
    <lineage>
        <taxon>Bacteria</taxon>
        <taxon>Bacillati</taxon>
        <taxon>Actinomycetota</taxon>
        <taxon>Thermoleophilia</taxon>
        <taxon>Solirubrobacterales</taxon>
        <taxon>Patulibacteraceae</taxon>
        <taxon>Patulibacter</taxon>
    </lineage>
</organism>
<dbReference type="AlphaFoldDB" id="H0DZW6"/>
<protein>
    <submittedName>
        <fullName evidence="3">Phosphodiesterase MJ0936 family</fullName>
    </submittedName>
</protein>
<feature type="domain" description="Calcineurin-like phosphoesterase" evidence="2">
    <location>
        <begin position="9"/>
        <end position="207"/>
    </location>
</feature>
<dbReference type="PANTHER" id="PTHR42850">
    <property type="entry name" value="METALLOPHOSPHOESTERASE"/>
    <property type="match status" value="1"/>
</dbReference>
<gene>
    <name evidence="3" type="ORF">PAI11_00710</name>
</gene>
<dbReference type="PATRIC" id="fig|1097667.3.peg.71"/>
<dbReference type="InterPro" id="IPR024654">
    <property type="entry name" value="Calcineurin-like_PHP_lpxH"/>
</dbReference>
<dbReference type="InterPro" id="IPR011152">
    <property type="entry name" value="Pesterase_MJ0912"/>
</dbReference>
<sequence>MATVPRHDRVAVITDIHGNLPALRAALARIDELAIADIYCGGDLVGYGPYPNEVCALIRERRIPTIYGNYDYAIGRDLDDCGCAYITPHDRDLGQQSVVWTLEHTKQASKDFMAGLPFDLRFQVGDHRIHLVHGSPRKVNEYLFEDKPASLYERLAAKEDADVLVFGHTHKPWVADIAGVRFVNCGSVGKPKDGDPRGAFAILTAADDGVDVAIERVEYDAAAVAEQVRAAGLPGEFADKLVTAR</sequence>
<dbReference type="OrthoDB" id="9813918at2"/>
<dbReference type="PIRSF" id="PIRSF000883">
    <property type="entry name" value="Pesterase_MJ0912"/>
    <property type="match status" value="1"/>
</dbReference>